<dbReference type="InterPro" id="IPR002397">
    <property type="entry name" value="Cyt_P450_B"/>
</dbReference>
<keyword evidence="5 8" id="KW-0560">Oxidoreductase</keyword>
<keyword evidence="10" id="KW-1185">Reference proteome</keyword>
<evidence type="ECO:0000256" key="3">
    <source>
        <dbReference type="ARBA" id="ARBA00022617"/>
    </source>
</evidence>
<dbReference type="AlphaFoldDB" id="A0A917CM86"/>
<dbReference type="RefSeq" id="WP_188542764.1">
    <property type="nucleotide sequence ID" value="NZ_BMCU01000001.1"/>
</dbReference>
<keyword evidence="3 8" id="KW-0349">Heme</keyword>
<organism evidence="9 10">
    <name type="scientific">Rhodococcoides trifolii</name>
    <dbReference type="NCBI Taxonomy" id="908250"/>
    <lineage>
        <taxon>Bacteria</taxon>
        <taxon>Bacillati</taxon>
        <taxon>Actinomycetota</taxon>
        <taxon>Actinomycetes</taxon>
        <taxon>Mycobacteriales</taxon>
        <taxon>Nocardiaceae</taxon>
        <taxon>Rhodococcoides</taxon>
    </lineage>
</organism>
<evidence type="ECO:0000256" key="5">
    <source>
        <dbReference type="ARBA" id="ARBA00023002"/>
    </source>
</evidence>
<dbReference type="PROSITE" id="PS00086">
    <property type="entry name" value="CYTOCHROME_P450"/>
    <property type="match status" value="1"/>
</dbReference>
<dbReference type="PRINTS" id="PR00359">
    <property type="entry name" value="BP450"/>
</dbReference>
<dbReference type="FunFam" id="1.10.630.10:FF:000018">
    <property type="entry name" value="Cytochrome P450 monooxygenase"/>
    <property type="match status" value="1"/>
</dbReference>
<dbReference type="EMBL" id="BMCU01000001">
    <property type="protein sequence ID" value="GGF90843.1"/>
    <property type="molecule type" value="Genomic_DNA"/>
</dbReference>
<keyword evidence="7 8" id="KW-0503">Monooxygenase</keyword>
<dbReference type="InterPro" id="IPR001128">
    <property type="entry name" value="Cyt_P450"/>
</dbReference>
<dbReference type="CDD" id="cd11029">
    <property type="entry name" value="CYP107-like"/>
    <property type="match status" value="1"/>
</dbReference>
<dbReference type="GO" id="GO:0020037">
    <property type="term" value="F:heme binding"/>
    <property type="evidence" value="ECO:0007669"/>
    <property type="project" value="InterPro"/>
</dbReference>
<evidence type="ECO:0000256" key="4">
    <source>
        <dbReference type="ARBA" id="ARBA00022723"/>
    </source>
</evidence>
<dbReference type="PANTHER" id="PTHR46696:SF1">
    <property type="entry name" value="CYTOCHROME P450 YJIB-RELATED"/>
    <property type="match status" value="1"/>
</dbReference>
<keyword evidence="4 8" id="KW-0479">Metal-binding</keyword>
<gene>
    <name evidence="9" type="ORF">GCM10007304_00950</name>
</gene>
<dbReference type="SUPFAM" id="SSF48264">
    <property type="entry name" value="Cytochrome P450"/>
    <property type="match status" value="1"/>
</dbReference>
<accession>A0A917CM86</accession>
<dbReference type="Gene3D" id="1.10.630.10">
    <property type="entry name" value="Cytochrome P450"/>
    <property type="match status" value="1"/>
</dbReference>
<evidence type="ECO:0000256" key="6">
    <source>
        <dbReference type="ARBA" id="ARBA00023004"/>
    </source>
</evidence>
<evidence type="ECO:0000256" key="2">
    <source>
        <dbReference type="ARBA" id="ARBA00010617"/>
    </source>
</evidence>
<dbReference type="InterPro" id="IPR017972">
    <property type="entry name" value="Cyt_P450_CS"/>
</dbReference>
<evidence type="ECO:0000313" key="9">
    <source>
        <dbReference type="EMBL" id="GGF90843.1"/>
    </source>
</evidence>
<comment type="caution">
    <text evidence="9">The sequence shown here is derived from an EMBL/GenBank/DDBJ whole genome shotgun (WGS) entry which is preliminary data.</text>
</comment>
<dbReference type="PANTHER" id="PTHR46696">
    <property type="entry name" value="P450, PUTATIVE (EUROFUNG)-RELATED"/>
    <property type="match status" value="1"/>
</dbReference>
<dbReference type="GO" id="GO:0016705">
    <property type="term" value="F:oxidoreductase activity, acting on paired donors, with incorporation or reduction of molecular oxygen"/>
    <property type="evidence" value="ECO:0007669"/>
    <property type="project" value="InterPro"/>
</dbReference>
<name>A0A917CM86_9NOCA</name>
<dbReference type="Pfam" id="PF00067">
    <property type="entry name" value="p450"/>
    <property type="match status" value="1"/>
</dbReference>
<dbReference type="GO" id="GO:0004497">
    <property type="term" value="F:monooxygenase activity"/>
    <property type="evidence" value="ECO:0007669"/>
    <property type="project" value="UniProtKB-KW"/>
</dbReference>
<evidence type="ECO:0000313" key="10">
    <source>
        <dbReference type="Proteomes" id="UP000654257"/>
    </source>
</evidence>
<sequence length="400" mass="44404">MTSEADRLEIIDSSFFDDPYAFYDRWHGKGPVHHVRLVNGREAYVVTGYAEGRAALADPRLHKASDRAAELLQRRKSSVQYTVGEGLSSSMLNSDPPDHTRLRSLVNKAFTARSIASMRPRIETITTELLDAMDQGDTADLIEDFAVPLPITVICELLGVPFEDRADFRSWTDTLLTVAVATDQGRAARSMSDYLRGLIQSKRTTPTDDMLTMLVDARDEGDRLSETELVSTAFLLLVAGHETTVNLIGNGACALLHNPDQLALLRDDPSLIPGAVEEFLRYDGPIDFATLRYTREPVVIGGTEIPADEFVYVALLSANRDGEKYPNPEVLDVTRATGGHVAFGYGIHYCVGAPLARMEAQIAFTQLLQRFPHLHLAPAEQRYRESYLIHGLTHLPVRLR</sequence>
<dbReference type="GO" id="GO:0005506">
    <property type="term" value="F:iron ion binding"/>
    <property type="evidence" value="ECO:0007669"/>
    <property type="project" value="InterPro"/>
</dbReference>
<keyword evidence="6 8" id="KW-0408">Iron</keyword>
<protein>
    <submittedName>
        <fullName evidence="9">Cytochrome P450</fullName>
    </submittedName>
</protein>
<comment type="similarity">
    <text evidence="2 8">Belongs to the cytochrome P450 family.</text>
</comment>
<dbReference type="InterPro" id="IPR036396">
    <property type="entry name" value="Cyt_P450_sf"/>
</dbReference>
<comment type="cofactor">
    <cofactor evidence="1">
        <name>heme</name>
        <dbReference type="ChEBI" id="CHEBI:30413"/>
    </cofactor>
</comment>
<reference evidence="9" key="1">
    <citation type="journal article" date="2014" name="Int. J. Syst. Evol. Microbiol.">
        <title>Complete genome sequence of Corynebacterium casei LMG S-19264T (=DSM 44701T), isolated from a smear-ripened cheese.</title>
        <authorList>
            <consortium name="US DOE Joint Genome Institute (JGI-PGF)"/>
            <person name="Walter F."/>
            <person name="Albersmeier A."/>
            <person name="Kalinowski J."/>
            <person name="Ruckert C."/>
        </authorList>
    </citation>
    <scope>NUCLEOTIDE SEQUENCE</scope>
    <source>
        <strain evidence="9">CCM 7905</strain>
    </source>
</reference>
<proteinExistence type="inferred from homology"/>
<evidence type="ECO:0000256" key="1">
    <source>
        <dbReference type="ARBA" id="ARBA00001971"/>
    </source>
</evidence>
<evidence type="ECO:0000256" key="7">
    <source>
        <dbReference type="ARBA" id="ARBA00023033"/>
    </source>
</evidence>
<dbReference type="Proteomes" id="UP000654257">
    <property type="component" value="Unassembled WGS sequence"/>
</dbReference>
<evidence type="ECO:0000256" key="8">
    <source>
        <dbReference type="RuleBase" id="RU000461"/>
    </source>
</evidence>
<reference evidence="9" key="2">
    <citation type="submission" date="2020-09" db="EMBL/GenBank/DDBJ databases">
        <authorList>
            <person name="Sun Q."/>
            <person name="Sedlacek I."/>
        </authorList>
    </citation>
    <scope>NUCLEOTIDE SEQUENCE</scope>
    <source>
        <strain evidence="9">CCM 7905</strain>
    </source>
</reference>